<dbReference type="GO" id="GO:0005829">
    <property type="term" value="C:cytosol"/>
    <property type="evidence" value="ECO:0007669"/>
    <property type="project" value="TreeGrafter"/>
</dbReference>
<dbReference type="Gene3D" id="2.70.50.30">
    <property type="entry name" value="Coagulation Factor XIII, subunit A, domain 1"/>
    <property type="match status" value="1"/>
</dbReference>
<dbReference type="InterPro" id="IPR014756">
    <property type="entry name" value="Ig_E-set"/>
</dbReference>
<dbReference type="SUPFAM" id="SSF81296">
    <property type="entry name" value="E set domains"/>
    <property type="match status" value="1"/>
</dbReference>
<dbReference type="InterPro" id="IPR024792">
    <property type="entry name" value="RhoGDI_dom_sf"/>
</dbReference>
<comment type="subcellular location">
    <subcellularLocation>
        <location evidence="1">Cytoplasm</location>
    </subcellularLocation>
</comment>
<dbReference type="Proteomes" id="UP001141806">
    <property type="component" value="Unassembled WGS sequence"/>
</dbReference>
<dbReference type="GO" id="GO:0007266">
    <property type="term" value="P:Rho protein signal transduction"/>
    <property type="evidence" value="ECO:0007669"/>
    <property type="project" value="InterPro"/>
</dbReference>
<keyword evidence="3" id="KW-0963">Cytoplasm</keyword>
<dbReference type="AlphaFoldDB" id="A0A9Q0KEM9"/>
<evidence type="ECO:0000313" key="5">
    <source>
        <dbReference type="EMBL" id="KAJ4969077.1"/>
    </source>
</evidence>
<evidence type="ECO:0000256" key="3">
    <source>
        <dbReference type="ARBA" id="ARBA00022490"/>
    </source>
</evidence>
<dbReference type="PRINTS" id="PR00492">
    <property type="entry name" value="RHOGDI"/>
</dbReference>
<feature type="compositionally biased region" description="Basic and acidic residues" evidence="4">
    <location>
        <begin position="103"/>
        <end position="112"/>
    </location>
</feature>
<dbReference type="GO" id="GO:0005094">
    <property type="term" value="F:Rho GDP-dissociation inhibitor activity"/>
    <property type="evidence" value="ECO:0007669"/>
    <property type="project" value="InterPro"/>
</dbReference>
<gene>
    <name evidence="5" type="ORF">NE237_015778</name>
</gene>
<protein>
    <recommendedName>
        <fullName evidence="7">Rho GDP-dissociation inhibitor 1-like</fullName>
    </recommendedName>
</protein>
<feature type="compositionally biased region" description="Basic and acidic residues" evidence="4">
    <location>
        <begin position="44"/>
        <end position="70"/>
    </location>
</feature>
<dbReference type="Pfam" id="PF02115">
    <property type="entry name" value="Rho_GDI"/>
    <property type="match status" value="1"/>
</dbReference>
<dbReference type="PANTHER" id="PTHR10980:SF61">
    <property type="entry name" value="OS01G0913600 PROTEIN"/>
    <property type="match status" value="1"/>
</dbReference>
<feature type="region of interest" description="Disordered" evidence="4">
    <location>
        <begin position="41"/>
        <end position="119"/>
    </location>
</feature>
<keyword evidence="6" id="KW-1185">Reference proteome</keyword>
<dbReference type="EMBL" id="JAMYWD010000006">
    <property type="protein sequence ID" value="KAJ4969077.1"/>
    <property type="molecule type" value="Genomic_DNA"/>
</dbReference>
<dbReference type="InterPro" id="IPR000406">
    <property type="entry name" value="Rho_GDI"/>
</dbReference>
<feature type="compositionally biased region" description="Acidic residues" evidence="4">
    <location>
        <begin position="84"/>
        <end position="102"/>
    </location>
</feature>
<accession>A0A9Q0KEM9</accession>
<evidence type="ECO:0000313" key="6">
    <source>
        <dbReference type="Proteomes" id="UP001141806"/>
    </source>
</evidence>
<proteinExistence type="inferred from homology"/>
<evidence type="ECO:0000256" key="2">
    <source>
        <dbReference type="ARBA" id="ARBA00009758"/>
    </source>
</evidence>
<reference evidence="5" key="1">
    <citation type="journal article" date="2023" name="Plant J.">
        <title>The genome of the king protea, Protea cynaroides.</title>
        <authorList>
            <person name="Chang J."/>
            <person name="Duong T.A."/>
            <person name="Schoeman C."/>
            <person name="Ma X."/>
            <person name="Roodt D."/>
            <person name="Barker N."/>
            <person name="Li Z."/>
            <person name="Van de Peer Y."/>
            <person name="Mizrachi E."/>
        </authorList>
    </citation>
    <scope>NUCLEOTIDE SEQUENCE</scope>
    <source>
        <tissue evidence="5">Young leaves</tissue>
    </source>
</reference>
<name>A0A9Q0KEM9_9MAGN</name>
<evidence type="ECO:0000256" key="4">
    <source>
        <dbReference type="SAM" id="MobiDB-lite"/>
    </source>
</evidence>
<sequence>MTEYLKCCPNHERDLHLVMRIRKMSAVMGVLSGSKAIPFNTAGMEKEKEKSDNNNGAEQREVSEGEEPKKLPRKCSYASICSTGDEDDGDDDDPEHDDDDDDDKSKAGKEELDLGPQFSLKEQLEKDKDDESLRRWKEQLLGSVDITTVGEHAEPEVQILSLTILSPDRPDLVLPIPFVPNSKGFAFGLKDGSLYHLKFSFVVSNNIVSGLKYTNTVWKTGVRVENTKVMLGTFSPQPEPYTYELGEERTPSGMFARGSYSARTKFADDDGKCYLDISYSFEIRKDWPSNS</sequence>
<evidence type="ECO:0008006" key="7">
    <source>
        <dbReference type="Google" id="ProtNLM"/>
    </source>
</evidence>
<dbReference type="GO" id="GO:0016020">
    <property type="term" value="C:membrane"/>
    <property type="evidence" value="ECO:0007669"/>
    <property type="project" value="TreeGrafter"/>
</dbReference>
<comment type="similarity">
    <text evidence="2">Belongs to the Rho GDI family.</text>
</comment>
<comment type="caution">
    <text evidence="5">The sequence shown here is derived from an EMBL/GenBank/DDBJ whole genome shotgun (WGS) entry which is preliminary data.</text>
</comment>
<dbReference type="PANTHER" id="PTHR10980">
    <property type="entry name" value="RHO GDP-DISSOCIATION INHIBITOR"/>
    <property type="match status" value="1"/>
</dbReference>
<dbReference type="FunFam" id="2.70.50.30:FF:000002">
    <property type="entry name" value="Rho GDP-dissociation inhibitor 1"/>
    <property type="match status" value="1"/>
</dbReference>
<evidence type="ECO:0000256" key="1">
    <source>
        <dbReference type="ARBA" id="ARBA00004496"/>
    </source>
</evidence>
<dbReference type="OrthoDB" id="1683373at2759"/>
<organism evidence="5 6">
    <name type="scientific">Protea cynaroides</name>
    <dbReference type="NCBI Taxonomy" id="273540"/>
    <lineage>
        <taxon>Eukaryota</taxon>
        <taxon>Viridiplantae</taxon>
        <taxon>Streptophyta</taxon>
        <taxon>Embryophyta</taxon>
        <taxon>Tracheophyta</taxon>
        <taxon>Spermatophyta</taxon>
        <taxon>Magnoliopsida</taxon>
        <taxon>Proteales</taxon>
        <taxon>Proteaceae</taxon>
        <taxon>Protea</taxon>
    </lineage>
</organism>